<feature type="transmembrane region" description="Helical" evidence="6">
    <location>
        <begin position="112"/>
        <end position="129"/>
    </location>
</feature>
<gene>
    <name evidence="7" type="ORF">PZ740_03790</name>
</gene>
<proteinExistence type="predicted"/>
<organism evidence="7 8">
    <name type="scientific">Marinimicrococcus flavescens</name>
    <dbReference type="NCBI Taxonomy" id="3031815"/>
    <lineage>
        <taxon>Bacteria</taxon>
        <taxon>Pseudomonadati</taxon>
        <taxon>Pseudomonadota</taxon>
        <taxon>Alphaproteobacteria</taxon>
        <taxon>Geminicoccales</taxon>
        <taxon>Geminicoccaceae</taxon>
        <taxon>Marinimicrococcus</taxon>
    </lineage>
</organism>
<feature type="transmembrane region" description="Helical" evidence="6">
    <location>
        <begin position="34"/>
        <end position="49"/>
    </location>
</feature>
<evidence type="ECO:0000256" key="1">
    <source>
        <dbReference type="ARBA" id="ARBA00004651"/>
    </source>
</evidence>
<dbReference type="AlphaFoldDB" id="A0AAP3UZ56"/>
<dbReference type="GO" id="GO:0015658">
    <property type="term" value="F:branched-chain amino acid transmembrane transporter activity"/>
    <property type="evidence" value="ECO:0007669"/>
    <property type="project" value="InterPro"/>
</dbReference>
<evidence type="ECO:0000256" key="6">
    <source>
        <dbReference type="SAM" id="Phobius"/>
    </source>
</evidence>
<dbReference type="InterPro" id="IPR001851">
    <property type="entry name" value="ABC_transp_permease"/>
</dbReference>
<reference evidence="7 8" key="1">
    <citation type="submission" date="2023-03" db="EMBL/GenBank/DDBJ databases">
        <title>YIM 152171 draft genome.</title>
        <authorList>
            <person name="Yang Z."/>
        </authorList>
    </citation>
    <scope>NUCLEOTIDE SEQUENCE [LARGE SCALE GENOMIC DNA]</scope>
    <source>
        <strain evidence="7 8">YIM 152171</strain>
    </source>
</reference>
<dbReference type="RefSeq" id="WP_327787924.1">
    <property type="nucleotide sequence ID" value="NZ_JARGEQ010000024.1"/>
</dbReference>
<feature type="transmembrane region" description="Helical" evidence="6">
    <location>
        <begin position="86"/>
        <end position="105"/>
    </location>
</feature>
<evidence type="ECO:0000313" key="7">
    <source>
        <dbReference type="EMBL" id="MDF1585506.1"/>
    </source>
</evidence>
<feature type="transmembrane region" description="Helical" evidence="6">
    <location>
        <begin position="248"/>
        <end position="275"/>
    </location>
</feature>
<keyword evidence="8" id="KW-1185">Reference proteome</keyword>
<protein>
    <submittedName>
        <fullName evidence="7">Branched-chain amino acid ABC transporter permease</fullName>
    </submittedName>
</protein>
<evidence type="ECO:0000256" key="4">
    <source>
        <dbReference type="ARBA" id="ARBA00022989"/>
    </source>
</evidence>
<dbReference type="Pfam" id="PF02653">
    <property type="entry name" value="BPD_transp_2"/>
    <property type="match status" value="1"/>
</dbReference>
<feature type="transmembrane region" description="Helical" evidence="6">
    <location>
        <begin position="56"/>
        <end position="74"/>
    </location>
</feature>
<keyword evidence="3 6" id="KW-0812">Transmembrane</keyword>
<dbReference type="GO" id="GO:0005886">
    <property type="term" value="C:plasma membrane"/>
    <property type="evidence" value="ECO:0007669"/>
    <property type="project" value="UniProtKB-SubCell"/>
</dbReference>
<dbReference type="EMBL" id="JARGEQ010000024">
    <property type="protein sequence ID" value="MDF1585506.1"/>
    <property type="molecule type" value="Genomic_DNA"/>
</dbReference>
<dbReference type="PANTHER" id="PTHR30482">
    <property type="entry name" value="HIGH-AFFINITY BRANCHED-CHAIN AMINO ACID TRANSPORT SYSTEM PERMEASE"/>
    <property type="match status" value="1"/>
</dbReference>
<feature type="transmembrane region" description="Helical" evidence="6">
    <location>
        <begin position="209"/>
        <end position="228"/>
    </location>
</feature>
<evidence type="ECO:0000256" key="3">
    <source>
        <dbReference type="ARBA" id="ARBA00022692"/>
    </source>
</evidence>
<keyword evidence="4 6" id="KW-1133">Transmembrane helix</keyword>
<feature type="transmembrane region" description="Helical" evidence="6">
    <location>
        <begin position="324"/>
        <end position="349"/>
    </location>
</feature>
<sequence length="420" mass="44995">MRRHHLLLLVLVALPLLVLPPFLSLGLQNTLVSMLVAALFAVSFNLLMGQGGMLSFGHAAFFGIGAFATLHLMLAVEDGLGVPTPLLPLAGGLAGLGLGLVAGYFATMRAGVYFSLVTLALAELLHTLAPQWDGMFGGEAGMSSMRMPWGGLVFGSVLEVYYLSLAWVALCLLLLWAYTRTPFGRLTLALRDNEQRVRFMGYDTHKARLVVFAVSAMFSGVAGGLLAFSNEVANYTTFGMPVSAQVVLHTFIGGSTVFLGPVVGAAVLTLFAFFVSDLTRSWLLYQGVLFVLVMLYAPLGIGGIVELHLRHMRELRWRALAGPYLGAAVAGLLIAAGFVFVIESLAVLFSSDYAVLRRDAGGLPPFPFLGTEWQPLSPLTWLAPLLAMAAGGWLASRAGRRIAPLWDEARRVHTQGGETA</sequence>
<keyword evidence="2" id="KW-1003">Cell membrane</keyword>
<dbReference type="InterPro" id="IPR043428">
    <property type="entry name" value="LivM-like"/>
</dbReference>
<accession>A0AAP3UZ56</accession>
<keyword evidence="5 6" id="KW-0472">Membrane</keyword>
<dbReference type="Proteomes" id="UP001301140">
    <property type="component" value="Unassembled WGS sequence"/>
</dbReference>
<name>A0AAP3UZ56_9PROT</name>
<comment type="subcellular location">
    <subcellularLocation>
        <location evidence="1">Cell membrane</location>
        <topology evidence="1">Multi-pass membrane protein</topology>
    </subcellularLocation>
</comment>
<evidence type="ECO:0000313" key="8">
    <source>
        <dbReference type="Proteomes" id="UP001301140"/>
    </source>
</evidence>
<feature type="transmembrane region" description="Helical" evidence="6">
    <location>
        <begin position="282"/>
        <end position="304"/>
    </location>
</feature>
<dbReference type="PANTHER" id="PTHR30482:SF17">
    <property type="entry name" value="ABC TRANSPORTER ATP-BINDING PROTEIN"/>
    <property type="match status" value="1"/>
</dbReference>
<evidence type="ECO:0000256" key="5">
    <source>
        <dbReference type="ARBA" id="ARBA00023136"/>
    </source>
</evidence>
<dbReference type="CDD" id="cd06581">
    <property type="entry name" value="TM_PBP1_LivM_like"/>
    <property type="match status" value="1"/>
</dbReference>
<feature type="transmembrane region" description="Helical" evidence="6">
    <location>
        <begin position="149"/>
        <end position="178"/>
    </location>
</feature>
<evidence type="ECO:0000256" key="2">
    <source>
        <dbReference type="ARBA" id="ARBA00022475"/>
    </source>
</evidence>
<comment type="caution">
    <text evidence="7">The sequence shown here is derived from an EMBL/GenBank/DDBJ whole genome shotgun (WGS) entry which is preliminary data.</text>
</comment>